<protein>
    <submittedName>
        <fullName evidence="2">Uncharacterized protein</fullName>
    </submittedName>
</protein>
<name>A0A813DPK8_POLGL</name>
<evidence type="ECO:0000313" key="3">
    <source>
        <dbReference type="Proteomes" id="UP000654075"/>
    </source>
</evidence>
<comment type="caution">
    <text evidence="2">The sequence shown here is derived from an EMBL/GenBank/DDBJ whole genome shotgun (WGS) entry which is preliminary data.</text>
</comment>
<dbReference type="AlphaFoldDB" id="A0A813DPK8"/>
<dbReference type="Proteomes" id="UP000654075">
    <property type="component" value="Unassembled WGS sequence"/>
</dbReference>
<feature type="transmembrane region" description="Helical" evidence="1">
    <location>
        <begin position="21"/>
        <end position="50"/>
    </location>
</feature>
<feature type="non-terminal residue" evidence="2">
    <location>
        <position position="1"/>
    </location>
</feature>
<organism evidence="2 3">
    <name type="scientific">Polarella glacialis</name>
    <name type="common">Dinoflagellate</name>
    <dbReference type="NCBI Taxonomy" id="89957"/>
    <lineage>
        <taxon>Eukaryota</taxon>
        <taxon>Sar</taxon>
        <taxon>Alveolata</taxon>
        <taxon>Dinophyceae</taxon>
        <taxon>Suessiales</taxon>
        <taxon>Suessiaceae</taxon>
        <taxon>Polarella</taxon>
    </lineage>
</organism>
<sequence length="105" mass="11827">EKSYWNQPWRALSPAPNYDKLLLLLLSLWLLLLLLLLFAVVVVVVCVVAVLCPEVWPDDGCAACDVRRFPDPTQTLLSTGVSHGYLFIFRILVVDVVLFFVVVIV</sequence>
<proteinExistence type="predicted"/>
<keyword evidence="1" id="KW-0472">Membrane</keyword>
<reference evidence="2" key="1">
    <citation type="submission" date="2021-02" db="EMBL/GenBank/DDBJ databases">
        <authorList>
            <person name="Dougan E. K."/>
            <person name="Rhodes N."/>
            <person name="Thang M."/>
            <person name="Chan C."/>
        </authorList>
    </citation>
    <scope>NUCLEOTIDE SEQUENCE</scope>
</reference>
<gene>
    <name evidence="2" type="ORF">PGLA1383_LOCUS7244</name>
</gene>
<evidence type="ECO:0000313" key="2">
    <source>
        <dbReference type="EMBL" id="CAE8588442.1"/>
    </source>
</evidence>
<feature type="transmembrane region" description="Helical" evidence="1">
    <location>
        <begin position="85"/>
        <end position="104"/>
    </location>
</feature>
<accession>A0A813DPK8</accession>
<feature type="non-terminal residue" evidence="2">
    <location>
        <position position="105"/>
    </location>
</feature>
<evidence type="ECO:0000256" key="1">
    <source>
        <dbReference type="SAM" id="Phobius"/>
    </source>
</evidence>
<keyword evidence="3" id="KW-1185">Reference proteome</keyword>
<keyword evidence="1" id="KW-1133">Transmembrane helix</keyword>
<dbReference type="EMBL" id="CAJNNV010003141">
    <property type="protein sequence ID" value="CAE8588442.1"/>
    <property type="molecule type" value="Genomic_DNA"/>
</dbReference>
<keyword evidence="1" id="KW-0812">Transmembrane</keyword>